<sequence length="100" mass="10829">MTARPPVVRGGGRIRRVDRAAGRSCARILATARAVERRCEVELPSGPPFATRGSHTVRRLHFPLVVVGDVGSPKIATIKPYALYKRLHAGSSRTHRPPAG</sequence>
<comment type="caution">
    <text evidence="1">The sequence shown here is derived from an EMBL/GenBank/DDBJ whole genome shotgun (WGS) entry which is preliminary data.</text>
</comment>
<reference evidence="1 2" key="1">
    <citation type="journal article" date="2012" name="J. Bacteriol.">
        <title>Draft Genome Sequence Determination for Cystic Fibrosis and Chronic Granulomatous Disease Burkholderia multivorans Isolates.</title>
        <authorList>
            <person name="Varga J.J."/>
            <person name="Losada L."/>
            <person name="Zelazny A.M."/>
            <person name="Brinkac L."/>
            <person name="Harkins D."/>
            <person name="Radune D."/>
            <person name="Hostetler J."/>
            <person name="Sampaio E.P."/>
            <person name="Ronning C.M."/>
            <person name="Nierman W.C."/>
            <person name="Greenberg D.E."/>
            <person name="Holland S.M."/>
            <person name="Goldberg J.B."/>
        </authorList>
    </citation>
    <scope>NUCLEOTIDE SEQUENCE [LARGE SCALE GENOMIC DNA]</scope>
    <source>
        <strain evidence="1 2">CGD2</strain>
    </source>
</reference>
<evidence type="ECO:0000313" key="2">
    <source>
        <dbReference type="Proteomes" id="UP000004535"/>
    </source>
</evidence>
<proteinExistence type="predicted"/>
<dbReference type="AlphaFoldDB" id="B9BKT6"/>
<accession>B9BKT6</accession>
<gene>
    <name evidence="1" type="ORF">BURMUCGD2_5694</name>
</gene>
<organism evidence="1 2">
    <name type="scientific">Burkholderia multivorans CGD2</name>
    <dbReference type="NCBI Taxonomy" id="513052"/>
    <lineage>
        <taxon>Bacteria</taxon>
        <taxon>Pseudomonadati</taxon>
        <taxon>Pseudomonadota</taxon>
        <taxon>Betaproteobacteria</taxon>
        <taxon>Burkholderiales</taxon>
        <taxon>Burkholderiaceae</taxon>
        <taxon>Burkholderia</taxon>
        <taxon>Burkholderia cepacia complex</taxon>
    </lineage>
</organism>
<dbReference type="EMBL" id="ACFC01000002">
    <property type="protein sequence ID" value="EEE08553.1"/>
    <property type="molecule type" value="Genomic_DNA"/>
</dbReference>
<protein>
    <submittedName>
        <fullName evidence="1">Uncharacterized protein</fullName>
    </submittedName>
</protein>
<evidence type="ECO:0000313" key="1">
    <source>
        <dbReference type="EMBL" id="EEE08553.1"/>
    </source>
</evidence>
<name>B9BKT6_9BURK</name>
<dbReference type="Proteomes" id="UP000004535">
    <property type="component" value="Unassembled WGS sequence"/>
</dbReference>